<feature type="region of interest" description="Disordered" evidence="1">
    <location>
        <begin position="131"/>
        <end position="152"/>
    </location>
</feature>
<dbReference type="EMBL" id="OY731398">
    <property type="protein sequence ID" value="CAJ1872937.1"/>
    <property type="molecule type" value="Genomic_DNA"/>
</dbReference>
<name>A0AA86V6S5_9FABA</name>
<evidence type="ECO:0000313" key="3">
    <source>
        <dbReference type="Proteomes" id="UP001189624"/>
    </source>
</evidence>
<dbReference type="GO" id="GO:0005777">
    <property type="term" value="C:peroxisome"/>
    <property type="evidence" value="ECO:0007669"/>
    <property type="project" value="InterPro"/>
</dbReference>
<dbReference type="PANTHER" id="PTHR14379:SF7">
    <property type="entry name" value="ENDONUCLEASE OR GLYCOSYL HYDROLASE-RELATED"/>
    <property type="match status" value="1"/>
</dbReference>
<dbReference type="Proteomes" id="UP001189624">
    <property type="component" value="Chromosome 1"/>
</dbReference>
<dbReference type="GO" id="GO:0010468">
    <property type="term" value="P:regulation of gene expression"/>
    <property type="evidence" value="ECO:0007669"/>
    <property type="project" value="InterPro"/>
</dbReference>
<evidence type="ECO:0000313" key="2">
    <source>
        <dbReference type="EMBL" id="CAJ1872937.1"/>
    </source>
</evidence>
<dbReference type="PANTHER" id="PTHR14379">
    <property type="entry name" value="LIMKAIN B LKAP"/>
    <property type="match status" value="1"/>
</dbReference>
<reference evidence="2" key="1">
    <citation type="submission" date="2023-10" db="EMBL/GenBank/DDBJ databases">
        <authorList>
            <person name="Domelevo Entfellner J.-B."/>
        </authorList>
    </citation>
    <scope>NUCLEOTIDE SEQUENCE</scope>
</reference>
<dbReference type="AlphaFoldDB" id="A0AA86V6S5"/>
<dbReference type="InterPro" id="IPR024768">
    <property type="entry name" value="Marf1"/>
</dbReference>
<accession>A0AA86V6S5</accession>
<proteinExistence type="predicted"/>
<evidence type="ECO:0000256" key="1">
    <source>
        <dbReference type="SAM" id="MobiDB-lite"/>
    </source>
</evidence>
<gene>
    <name evidence="2" type="ORF">AYBTSS11_LOCUS2476</name>
</gene>
<organism evidence="2 3">
    <name type="scientific">Sphenostylis stenocarpa</name>
    <dbReference type="NCBI Taxonomy" id="92480"/>
    <lineage>
        <taxon>Eukaryota</taxon>
        <taxon>Viridiplantae</taxon>
        <taxon>Streptophyta</taxon>
        <taxon>Embryophyta</taxon>
        <taxon>Tracheophyta</taxon>
        <taxon>Spermatophyta</taxon>
        <taxon>Magnoliopsida</taxon>
        <taxon>eudicotyledons</taxon>
        <taxon>Gunneridae</taxon>
        <taxon>Pentapetalae</taxon>
        <taxon>rosids</taxon>
        <taxon>fabids</taxon>
        <taxon>Fabales</taxon>
        <taxon>Fabaceae</taxon>
        <taxon>Papilionoideae</taxon>
        <taxon>50 kb inversion clade</taxon>
        <taxon>NPAAA clade</taxon>
        <taxon>indigoferoid/millettioid clade</taxon>
        <taxon>Phaseoleae</taxon>
        <taxon>Sphenostylis</taxon>
    </lineage>
</organism>
<dbReference type="Gramene" id="rna-AYBTSS11_LOCUS2476">
    <property type="protein sequence ID" value="CAJ1872937.1"/>
    <property type="gene ID" value="gene-AYBTSS11_LOCUS2476"/>
</dbReference>
<keyword evidence="3" id="KW-1185">Reference proteome</keyword>
<sequence length="152" mass="16715">MCKDAHSILQNIVSALVNSNYVGTVSFFAYGDTNRIPLPIQHALFSTAVALNHIPANVKDRDKKILDNPVPANYLIISDYRGLSPRFTNSACEGTTFSSCICPSFSLPLRRRQSRLAGGGPLHVVDSDSAFASFKPTPLPEQLTPNRKRKRD</sequence>
<protein>
    <submittedName>
        <fullName evidence="2">Uncharacterized protein</fullName>
    </submittedName>
</protein>